<proteinExistence type="predicted"/>
<keyword evidence="3" id="KW-1185">Reference proteome</keyword>
<accession>A0A1I3SA13</accession>
<dbReference type="AlphaFoldDB" id="A0A1I3SA13"/>
<sequence>MADLPAYIGILTGLMGTSIAIAAYVRSNQIKKLDLRLELRKGLGDAHEALSTLRALIEVAANSRPRVLAMRGLGRSGNMVAWEQSIAADLARLEEIAAALQSESSDFITRSPKQLESEIVAAHKIKASLFTLIEKYREELAADDEARRQRHQEVVAMTSAQMRPASGPNPA</sequence>
<feature type="transmembrane region" description="Helical" evidence="1">
    <location>
        <begin position="6"/>
        <end position="25"/>
    </location>
</feature>
<evidence type="ECO:0000256" key="1">
    <source>
        <dbReference type="SAM" id="Phobius"/>
    </source>
</evidence>
<dbReference type="EMBL" id="FOQU01000008">
    <property type="protein sequence ID" value="SFJ55558.1"/>
    <property type="molecule type" value="Genomic_DNA"/>
</dbReference>
<keyword evidence="1" id="KW-0472">Membrane</keyword>
<gene>
    <name evidence="2" type="ORF">SAMN05192543_108105</name>
</gene>
<keyword evidence="1" id="KW-0812">Transmembrane</keyword>
<dbReference type="Proteomes" id="UP000199548">
    <property type="component" value="Unassembled WGS sequence"/>
</dbReference>
<keyword evidence="1" id="KW-1133">Transmembrane helix</keyword>
<evidence type="ECO:0000313" key="2">
    <source>
        <dbReference type="EMBL" id="SFJ55558.1"/>
    </source>
</evidence>
<evidence type="ECO:0000313" key="3">
    <source>
        <dbReference type="Proteomes" id="UP000199548"/>
    </source>
</evidence>
<name>A0A1I3SA13_9BURK</name>
<reference evidence="2 3" key="1">
    <citation type="submission" date="2016-10" db="EMBL/GenBank/DDBJ databases">
        <authorList>
            <person name="de Groot N.N."/>
        </authorList>
    </citation>
    <scope>NUCLEOTIDE SEQUENCE [LARGE SCALE GENOMIC DNA]</scope>
    <source>
        <strain evidence="2 3">LMG 23650</strain>
    </source>
</reference>
<organism evidence="2 3">
    <name type="scientific">Paraburkholderia megapolitana</name>
    <dbReference type="NCBI Taxonomy" id="420953"/>
    <lineage>
        <taxon>Bacteria</taxon>
        <taxon>Pseudomonadati</taxon>
        <taxon>Pseudomonadota</taxon>
        <taxon>Betaproteobacteria</taxon>
        <taxon>Burkholderiales</taxon>
        <taxon>Burkholderiaceae</taxon>
        <taxon>Paraburkholderia</taxon>
    </lineage>
</organism>
<protein>
    <submittedName>
        <fullName evidence="2">Uncharacterized protein</fullName>
    </submittedName>
</protein>